<keyword evidence="5" id="KW-1185">Reference proteome</keyword>
<comment type="caution">
    <text evidence="4">The sequence shown here is derived from an EMBL/GenBank/DDBJ whole genome shotgun (WGS) entry which is preliminary data.</text>
</comment>
<dbReference type="CDD" id="cd04301">
    <property type="entry name" value="NAT_SF"/>
    <property type="match status" value="1"/>
</dbReference>
<evidence type="ECO:0000313" key="5">
    <source>
        <dbReference type="Proteomes" id="UP000267077"/>
    </source>
</evidence>
<evidence type="ECO:0000313" key="4">
    <source>
        <dbReference type="EMBL" id="RUL65992.1"/>
    </source>
</evidence>
<gene>
    <name evidence="4" type="ORF">EKH79_04645</name>
</gene>
<dbReference type="Gene3D" id="3.40.630.30">
    <property type="match status" value="1"/>
</dbReference>
<organism evidence="4 5">
    <name type="scientific">Dyella dinghuensis</name>
    <dbReference type="NCBI Taxonomy" id="1920169"/>
    <lineage>
        <taxon>Bacteria</taxon>
        <taxon>Pseudomonadati</taxon>
        <taxon>Pseudomonadota</taxon>
        <taxon>Gammaproteobacteria</taxon>
        <taxon>Lysobacterales</taxon>
        <taxon>Rhodanobacteraceae</taxon>
        <taxon>Dyella</taxon>
    </lineage>
</organism>
<dbReference type="EMBL" id="RYZR01000003">
    <property type="protein sequence ID" value="RUL65992.1"/>
    <property type="molecule type" value="Genomic_DNA"/>
</dbReference>
<evidence type="ECO:0000259" key="3">
    <source>
        <dbReference type="PROSITE" id="PS51186"/>
    </source>
</evidence>
<dbReference type="PANTHER" id="PTHR43877">
    <property type="entry name" value="AMINOALKYLPHOSPHONATE N-ACETYLTRANSFERASE-RELATED-RELATED"/>
    <property type="match status" value="1"/>
</dbReference>
<name>A0A3S0QYI9_9GAMM</name>
<dbReference type="OrthoDB" id="9803233at2"/>
<feature type="domain" description="N-acetyltransferase" evidence="3">
    <location>
        <begin position="1"/>
        <end position="153"/>
    </location>
</feature>
<evidence type="ECO:0000256" key="2">
    <source>
        <dbReference type="ARBA" id="ARBA00023315"/>
    </source>
</evidence>
<evidence type="ECO:0000256" key="1">
    <source>
        <dbReference type="ARBA" id="ARBA00022679"/>
    </source>
</evidence>
<keyword evidence="1 4" id="KW-0808">Transferase</keyword>
<dbReference type="AlphaFoldDB" id="A0A3S0QYI9"/>
<keyword evidence="2" id="KW-0012">Acyltransferase</keyword>
<protein>
    <submittedName>
        <fullName evidence="4">N-acetyltransferase</fullName>
    </submittedName>
</protein>
<accession>A0A3S0QYI9</accession>
<dbReference type="SUPFAM" id="SSF55729">
    <property type="entry name" value="Acyl-CoA N-acyltransferases (Nat)"/>
    <property type="match status" value="1"/>
</dbReference>
<dbReference type="InterPro" id="IPR000182">
    <property type="entry name" value="GNAT_dom"/>
</dbReference>
<dbReference type="PROSITE" id="PS51186">
    <property type="entry name" value="GNAT"/>
    <property type="match status" value="1"/>
</dbReference>
<dbReference type="RefSeq" id="WP_126672619.1">
    <property type="nucleotide sequence ID" value="NZ_RYZR01000003.1"/>
</dbReference>
<dbReference type="PANTHER" id="PTHR43877:SF5">
    <property type="entry name" value="BLL8307 PROTEIN"/>
    <property type="match status" value="1"/>
</dbReference>
<dbReference type="InterPro" id="IPR050832">
    <property type="entry name" value="Bact_Acetyltransf"/>
</dbReference>
<proteinExistence type="predicted"/>
<dbReference type="Proteomes" id="UP000267077">
    <property type="component" value="Unassembled WGS sequence"/>
</dbReference>
<reference evidence="4 5" key="1">
    <citation type="submission" date="2018-12" db="EMBL/GenBank/DDBJ databases">
        <title>Dyella dinghuensis sp. nov. DHOA06 and Dyella choica sp. nov. 4M-K27, isolated from forest soil.</title>
        <authorList>
            <person name="Qiu L.-H."/>
            <person name="Gao Z.-H."/>
        </authorList>
    </citation>
    <scope>NUCLEOTIDE SEQUENCE [LARGE SCALE GENOMIC DNA]</scope>
    <source>
        <strain evidence="4 5">DHOA06</strain>
    </source>
</reference>
<sequence>MLRIVPGDFSDPRIVALLDTHVTSARAQTAPGSAHALDLTGLQSPDVLFWAIWEDDELLGVGALKQLSPTEGEVKSMHTSQSTRRRGAGSAMLRHIIESARKNGMTRLSLETGSWDYFIPARTFYQHHGFIECPPFGDYKADPHSVFMTLDLT</sequence>
<dbReference type="InterPro" id="IPR016181">
    <property type="entry name" value="Acyl_CoA_acyltransferase"/>
</dbReference>
<dbReference type="Pfam" id="PF00583">
    <property type="entry name" value="Acetyltransf_1"/>
    <property type="match status" value="1"/>
</dbReference>
<dbReference type="GO" id="GO:0016747">
    <property type="term" value="F:acyltransferase activity, transferring groups other than amino-acyl groups"/>
    <property type="evidence" value="ECO:0007669"/>
    <property type="project" value="InterPro"/>
</dbReference>